<dbReference type="Gene3D" id="1.10.8.430">
    <property type="entry name" value="Helical domain of apoptotic protease-activating factors"/>
    <property type="match status" value="1"/>
</dbReference>
<evidence type="ECO:0000259" key="1">
    <source>
        <dbReference type="PROSITE" id="PS50104"/>
    </source>
</evidence>
<dbReference type="Gene3D" id="3.40.50.300">
    <property type="entry name" value="P-loop containing nucleotide triphosphate hydrolases"/>
    <property type="match status" value="1"/>
</dbReference>
<dbReference type="Proteomes" id="UP001293593">
    <property type="component" value="Unassembled WGS sequence"/>
</dbReference>
<reference evidence="2" key="1">
    <citation type="submission" date="2023-10" db="EMBL/GenBank/DDBJ databases">
        <title>Chromosome-level genome of the transformable northern wattle, Acacia crassicarpa.</title>
        <authorList>
            <person name="Massaro I."/>
            <person name="Sinha N.R."/>
            <person name="Poethig S."/>
            <person name="Leichty A.R."/>
        </authorList>
    </citation>
    <scope>NUCLEOTIDE SEQUENCE</scope>
    <source>
        <strain evidence="2">Acra3RX</strain>
        <tissue evidence="2">Leaf</tissue>
    </source>
</reference>
<keyword evidence="3" id="KW-1185">Reference proteome</keyword>
<dbReference type="PANTHER" id="PTHR11017">
    <property type="entry name" value="LEUCINE-RICH REPEAT-CONTAINING PROTEIN"/>
    <property type="match status" value="1"/>
</dbReference>
<dbReference type="PRINTS" id="PR00364">
    <property type="entry name" value="DISEASERSIST"/>
</dbReference>
<dbReference type="SUPFAM" id="SSF52540">
    <property type="entry name" value="P-loop containing nucleoside triphosphate hydrolases"/>
    <property type="match status" value="1"/>
</dbReference>
<dbReference type="InterPro" id="IPR042197">
    <property type="entry name" value="Apaf_helical"/>
</dbReference>
<accession>A0AAE1IXH7</accession>
<evidence type="ECO:0000313" key="3">
    <source>
        <dbReference type="Proteomes" id="UP001293593"/>
    </source>
</evidence>
<dbReference type="EMBL" id="JAWXYG010000011">
    <property type="protein sequence ID" value="KAK4259263.1"/>
    <property type="molecule type" value="Genomic_DNA"/>
</dbReference>
<dbReference type="Gene3D" id="3.40.50.10140">
    <property type="entry name" value="Toll/interleukin-1 receptor homology (TIR) domain"/>
    <property type="match status" value="1"/>
</dbReference>
<dbReference type="PANTHER" id="PTHR11017:SF479">
    <property type="entry name" value="DISEASE RESISTANCE PROTEIN (TIR-NBS-LRR CLASS) FAMILY"/>
    <property type="match status" value="1"/>
</dbReference>
<dbReference type="InterPro" id="IPR002182">
    <property type="entry name" value="NB-ARC"/>
</dbReference>
<proteinExistence type="predicted"/>
<comment type="caution">
    <text evidence="2">The sequence shown here is derived from an EMBL/GenBank/DDBJ whole genome shotgun (WGS) entry which is preliminary data.</text>
</comment>
<sequence length="401" mass="46454">MDELVHIMKCRDQYQRVVIPIFYNVDPSNVRNQNASFRDGFAKLKQRSKHNQKKVLEWTKALIQSTNLSGWDSKNTRPESELVKKIVKDTLSKLNSNSSFHFEGLVGIDHQIQEIEKRLSEAHIVGIWGMGGIGKTTLARAVFYKLKAQFEAFSFVENVRKQRAMIGFDILQQECLKELINDEDINVFNIKSTFVRSRLRHKKILLILDDVDNPIPTEDLTELYHWFGEGSKIIITSRDWQVLHNGSAFSIYLLPRMDFHDALHVFSLKAFKQNEPFKDYVELSKSAVDYCQGNPLALVMLGSFFQGRAKEEWESYLEKIKEALPKDIANVLKLSFDGLDDEHQKNMFLDIAFFIKEGVEVSFDLIRQLYGSSVDIDMRVLEERSLLTIGGLRILYLWVHN</sequence>
<dbReference type="InterPro" id="IPR027417">
    <property type="entry name" value="P-loop_NTPase"/>
</dbReference>
<dbReference type="PROSITE" id="PS50104">
    <property type="entry name" value="TIR"/>
    <property type="match status" value="1"/>
</dbReference>
<dbReference type="GO" id="GO:0007165">
    <property type="term" value="P:signal transduction"/>
    <property type="evidence" value="ECO:0007669"/>
    <property type="project" value="InterPro"/>
</dbReference>
<organism evidence="2 3">
    <name type="scientific">Acacia crassicarpa</name>
    <name type="common">northern wattle</name>
    <dbReference type="NCBI Taxonomy" id="499986"/>
    <lineage>
        <taxon>Eukaryota</taxon>
        <taxon>Viridiplantae</taxon>
        <taxon>Streptophyta</taxon>
        <taxon>Embryophyta</taxon>
        <taxon>Tracheophyta</taxon>
        <taxon>Spermatophyta</taxon>
        <taxon>Magnoliopsida</taxon>
        <taxon>eudicotyledons</taxon>
        <taxon>Gunneridae</taxon>
        <taxon>Pentapetalae</taxon>
        <taxon>rosids</taxon>
        <taxon>fabids</taxon>
        <taxon>Fabales</taxon>
        <taxon>Fabaceae</taxon>
        <taxon>Caesalpinioideae</taxon>
        <taxon>mimosoid clade</taxon>
        <taxon>Acacieae</taxon>
        <taxon>Acacia</taxon>
    </lineage>
</organism>
<dbReference type="SUPFAM" id="SSF52200">
    <property type="entry name" value="Toll/Interleukin receptor TIR domain"/>
    <property type="match status" value="1"/>
</dbReference>
<gene>
    <name evidence="2" type="ORF">QN277_005611</name>
</gene>
<evidence type="ECO:0000313" key="2">
    <source>
        <dbReference type="EMBL" id="KAK4259263.1"/>
    </source>
</evidence>
<dbReference type="InterPro" id="IPR035897">
    <property type="entry name" value="Toll_tir_struct_dom_sf"/>
</dbReference>
<dbReference type="GO" id="GO:0043531">
    <property type="term" value="F:ADP binding"/>
    <property type="evidence" value="ECO:0007669"/>
    <property type="project" value="InterPro"/>
</dbReference>
<dbReference type="AlphaFoldDB" id="A0AAE1IXH7"/>
<name>A0AAE1IXH7_9FABA</name>
<protein>
    <recommendedName>
        <fullName evidence="1">TIR domain-containing protein</fullName>
    </recommendedName>
</protein>
<dbReference type="GO" id="GO:0006952">
    <property type="term" value="P:defense response"/>
    <property type="evidence" value="ECO:0007669"/>
    <property type="project" value="InterPro"/>
</dbReference>
<dbReference type="Pfam" id="PF01582">
    <property type="entry name" value="TIR"/>
    <property type="match status" value="1"/>
</dbReference>
<dbReference type="Pfam" id="PF00931">
    <property type="entry name" value="NB-ARC"/>
    <property type="match status" value="1"/>
</dbReference>
<feature type="domain" description="TIR" evidence="1">
    <location>
        <begin position="1"/>
        <end position="94"/>
    </location>
</feature>
<dbReference type="InterPro" id="IPR044974">
    <property type="entry name" value="Disease_R_plants"/>
</dbReference>
<dbReference type="InterPro" id="IPR000157">
    <property type="entry name" value="TIR_dom"/>
</dbReference>